<dbReference type="GO" id="GO:0007018">
    <property type="term" value="P:microtubule-based movement"/>
    <property type="evidence" value="ECO:0007669"/>
    <property type="project" value="InterPro"/>
</dbReference>
<dbReference type="AlphaFoldDB" id="A0A226MMU7"/>
<dbReference type="Gene3D" id="3.40.50.300">
    <property type="entry name" value="P-loop containing nucleotide triphosphate hydrolases"/>
    <property type="match status" value="1"/>
</dbReference>
<dbReference type="Pfam" id="PF12781">
    <property type="entry name" value="AAA_9"/>
    <property type="match status" value="1"/>
</dbReference>
<dbReference type="InterPro" id="IPR027417">
    <property type="entry name" value="P-loop_NTPase"/>
</dbReference>
<organism evidence="2 3">
    <name type="scientific">Callipepla squamata</name>
    <name type="common">Scaled quail</name>
    <dbReference type="NCBI Taxonomy" id="9009"/>
    <lineage>
        <taxon>Eukaryota</taxon>
        <taxon>Metazoa</taxon>
        <taxon>Chordata</taxon>
        <taxon>Craniata</taxon>
        <taxon>Vertebrata</taxon>
        <taxon>Euteleostomi</taxon>
        <taxon>Archelosauria</taxon>
        <taxon>Archosauria</taxon>
        <taxon>Dinosauria</taxon>
        <taxon>Saurischia</taxon>
        <taxon>Theropoda</taxon>
        <taxon>Coelurosauria</taxon>
        <taxon>Aves</taxon>
        <taxon>Neognathae</taxon>
        <taxon>Galloanserae</taxon>
        <taxon>Galliformes</taxon>
        <taxon>Odontophoridae</taxon>
        <taxon>Callipepla</taxon>
    </lineage>
</organism>
<dbReference type="STRING" id="9009.A0A226MMU7"/>
<accession>A0A226MMU7</accession>
<dbReference type="Gene3D" id="6.10.140.1060">
    <property type="match status" value="1"/>
</dbReference>
<dbReference type="GO" id="GO:0051959">
    <property type="term" value="F:dynein light intermediate chain binding"/>
    <property type="evidence" value="ECO:0007669"/>
    <property type="project" value="InterPro"/>
</dbReference>
<dbReference type="PANTHER" id="PTHR22878">
    <property type="entry name" value="DYNEIN HEAVY CHAIN 6, AXONEMAL-LIKE-RELATED"/>
    <property type="match status" value="1"/>
</dbReference>
<dbReference type="EMBL" id="MCFN01000629">
    <property type="protein sequence ID" value="OXB56623.1"/>
    <property type="molecule type" value="Genomic_DNA"/>
</dbReference>
<evidence type="ECO:0000313" key="2">
    <source>
        <dbReference type="EMBL" id="OXB56623.1"/>
    </source>
</evidence>
<keyword evidence="3" id="KW-1185">Reference proteome</keyword>
<dbReference type="PANTHER" id="PTHR22878:SF63">
    <property type="entry name" value="DYNEIN AXONEMAL HEAVY CHAIN 10"/>
    <property type="match status" value="1"/>
</dbReference>
<dbReference type="InterPro" id="IPR026983">
    <property type="entry name" value="DHC"/>
</dbReference>
<feature type="domain" description="Dynein heavy chain ATP-binding dynein motor region" evidence="1">
    <location>
        <begin position="10"/>
        <end position="114"/>
    </location>
</feature>
<name>A0A226MMU7_CALSU</name>
<dbReference type="GO" id="GO:0045505">
    <property type="term" value="F:dynein intermediate chain binding"/>
    <property type="evidence" value="ECO:0007669"/>
    <property type="project" value="InterPro"/>
</dbReference>
<proteinExistence type="predicted"/>
<gene>
    <name evidence="2" type="ORF">ASZ78_008301</name>
</gene>
<sequence length="288" mass="32447">MDVQVGDSCSNQYIQLEDKIKCEFYRNFHLILRTKLTNPPYKTELKTQTTLIIFTVTRVKLEEQLLTEVSALMKQKNLSEIKLKQLEDNMLFSLSAAQGNFVGDSELVEQFKSTAGEIQCKELCGGLAQFKECGRQKASTTYSRRFHISLRQGQEMVMEEDLIRLSSMAIGLFSNAEPASAPEEHVILQGILEDWIQITRGAPTGILANLHAALYSFDQLFMRNKSENMMLGSDDTALQHQTTLVINLILLLRFYRTIWVISSVATPPMPESAGSASYVCQNSSPCRC</sequence>
<dbReference type="InterPro" id="IPR035706">
    <property type="entry name" value="AAA_9"/>
</dbReference>
<dbReference type="OrthoDB" id="9379960at2759"/>
<dbReference type="Proteomes" id="UP000198323">
    <property type="component" value="Unassembled WGS sequence"/>
</dbReference>
<evidence type="ECO:0000313" key="3">
    <source>
        <dbReference type="Proteomes" id="UP000198323"/>
    </source>
</evidence>
<comment type="caution">
    <text evidence="2">The sequence shown here is derived from an EMBL/GenBank/DDBJ whole genome shotgun (WGS) entry which is preliminary data.</text>
</comment>
<reference evidence="2 3" key="1">
    <citation type="submission" date="2016-07" db="EMBL/GenBank/DDBJ databases">
        <title>Disparate Historic Effective Population Sizes Predicted by Modern Levels of Genome Diversity for the Scaled Quail (Callipepla squamata) and the Northern Bobwhite (Colinus virginianus): Inferences from First and Second Generation Draft Genome Assemblies for Sympatric New World Quail.</title>
        <authorList>
            <person name="Oldeschulte D.L."/>
            <person name="Halley Y.A."/>
            <person name="Bhattarai E.K."/>
            <person name="Brashear W.A."/>
            <person name="Hill J."/>
            <person name="Metz R.P."/>
            <person name="Johnson C.D."/>
            <person name="Rollins D."/>
            <person name="Peterson M.J."/>
            <person name="Bickhart D.M."/>
            <person name="Decker J.E."/>
            <person name="Seabury C.M."/>
        </authorList>
    </citation>
    <scope>NUCLEOTIDE SEQUENCE [LARGE SCALE GENOMIC DNA]</scope>
    <source>
        <strain evidence="2 3">Texas</strain>
        <tissue evidence="2">Leg muscle</tissue>
    </source>
</reference>
<evidence type="ECO:0000259" key="1">
    <source>
        <dbReference type="Pfam" id="PF12781"/>
    </source>
</evidence>
<protein>
    <recommendedName>
        <fullName evidence="1">Dynein heavy chain ATP-binding dynein motor region domain-containing protein</fullName>
    </recommendedName>
</protein>
<dbReference type="GO" id="GO:0030286">
    <property type="term" value="C:dynein complex"/>
    <property type="evidence" value="ECO:0007669"/>
    <property type="project" value="InterPro"/>
</dbReference>